<dbReference type="Gene3D" id="3.40.50.300">
    <property type="entry name" value="P-loop containing nucleotide triphosphate hydrolases"/>
    <property type="match status" value="1"/>
</dbReference>
<dbReference type="InterPro" id="IPR017871">
    <property type="entry name" value="ABC_transporter-like_CS"/>
</dbReference>
<dbReference type="FunFam" id="3.40.50.300:FF:000425">
    <property type="entry name" value="Probable ABC transporter, ATP-binding subunit"/>
    <property type="match status" value="1"/>
</dbReference>
<evidence type="ECO:0000256" key="1">
    <source>
        <dbReference type="ARBA" id="ARBA00022448"/>
    </source>
</evidence>
<dbReference type="InterPro" id="IPR050093">
    <property type="entry name" value="ABC_SmlMolc_Importer"/>
</dbReference>
<keyword evidence="3" id="KW-0067">ATP-binding</keyword>
<evidence type="ECO:0000313" key="7">
    <source>
        <dbReference type="Proteomes" id="UP000650511"/>
    </source>
</evidence>
<dbReference type="AlphaFoldDB" id="A0A8J3ES83"/>
<dbReference type="EMBL" id="BMHA01000007">
    <property type="protein sequence ID" value="GGI06761.1"/>
    <property type="molecule type" value="Genomic_DNA"/>
</dbReference>
<dbReference type="PANTHER" id="PTHR42781:SF4">
    <property type="entry name" value="SPERMIDINE_PUTRESCINE IMPORT ATP-BINDING PROTEIN POTA"/>
    <property type="match status" value="1"/>
</dbReference>
<evidence type="ECO:0000256" key="3">
    <source>
        <dbReference type="ARBA" id="ARBA00022840"/>
    </source>
</evidence>
<evidence type="ECO:0000256" key="4">
    <source>
        <dbReference type="ARBA" id="ARBA00066388"/>
    </source>
</evidence>
<comment type="caution">
    <text evidence="6">The sequence shown here is derived from an EMBL/GenBank/DDBJ whole genome shotgun (WGS) entry which is preliminary data.</text>
</comment>
<dbReference type="SUPFAM" id="SSF52540">
    <property type="entry name" value="P-loop containing nucleoside triphosphate hydrolases"/>
    <property type="match status" value="1"/>
</dbReference>
<sequence length="352" mass="37231">MLRVHDVRIRYADRLAVDGVDLTVGDGEVVAVLGPSGCGKSTLLRAVAGLEPLDDGTIVLDGHDLAGRRPDQRPVGLMFQDHALFPHRDVGDNVGFGPRMQGLPADVVTARTREALALVELAGAERREVTELSGGEQQRVALARAVAVHPRLLMLDEPLGSLDRALRDQLLAQLPEVFGRVGCGVLYVTHDQDEALTLADRVAVMRAGRLLQVAEPPVLWSQPVDEFVAGFLGLDQVVDVRVADGRADSPFGPVPLPGAREGAGRLLVLPDALDLLPGGGAGSGAHEGPGLDGVVVRRRFAADRTLLVVAAAGRTWEVPAPRGERAGRPGTPVRLRLDPTRVHLFAGRASGG</sequence>
<protein>
    <recommendedName>
        <fullName evidence="4">ABC-type quaternary amine transporter</fullName>
        <ecNumber evidence="4">7.6.2.9</ecNumber>
    </recommendedName>
</protein>
<evidence type="ECO:0000256" key="2">
    <source>
        <dbReference type="ARBA" id="ARBA00022741"/>
    </source>
</evidence>
<dbReference type="PANTHER" id="PTHR42781">
    <property type="entry name" value="SPERMIDINE/PUTRESCINE IMPORT ATP-BINDING PROTEIN POTA"/>
    <property type="match status" value="1"/>
</dbReference>
<dbReference type="InterPro" id="IPR003593">
    <property type="entry name" value="AAA+_ATPase"/>
</dbReference>
<evidence type="ECO:0000259" key="5">
    <source>
        <dbReference type="PROSITE" id="PS50893"/>
    </source>
</evidence>
<dbReference type="SMART" id="SM00382">
    <property type="entry name" value="AAA"/>
    <property type="match status" value="1"/>
</dbReference>
<dbReference type="GO" id="GO:0015418">
    <property type="term" value="F:ABC-type quaternary ammonium compound transporting activity"/>
    <property type="evidence" value="ECO:0007669"/>
    <property type="project" value="UniProtKB-EC"/>
</dbReference>
<dbReference type="GO" id="GO:0005524">
    <property type="term" value="F:ATP binding"/>
    <property type="evidence" value="ECO:0007669"/>
    <property type="project" value="UniProtKB-KW"/>
</dbReference>
<gene>
    <name evidence="6" type="ORF">GCM10011354_20710</name>
</gene>
<organism evidence="6 7">
    <name type="scientific">Egicoccus halophilus</name>
    <dbReference type="NCBI Taxonomy" id="1670830"/>
    <lineage>
        <taxon>Bacteria</taxon>
        <taxon>Bacillati</taxon>
        <taxon>Actinomycetota</taxon>
        <taxon>Nitriliruptoria</taxon>
        <taxon>Egicoccales</taxon>
        <taxon>Egicoccaceae</taxon>
        <taxon>Egicoccus</taxon>
    </lineage>
</organism>
<evidence type="ECO:0000313" key="6">
    <source>
        <dbReference type="EMBL" id="GGI06761.1"/>
    </source>
</evidence>
<reference evidence="6" key="1">
    <citation type="journal article" date="2014" name="Int. J. Syst. Evol. Microbiol.">
        <title>Complete genome sequence of Corynebacterium casei LMG S-19264T (=DSM 44701T), isolated from a smear-ripened cheese.</title>
        <authorList>
            <consortium name="US DOE Joint Genome Institute (JGI-PGF)"/>
            <person name="Walter F."/>
            <person name="Albersmeier A."/>
            <person name="Kalinowski J."/>
            <person name="Ruckert C."/>
        </authorList>
    </citation>
    <scope>NUCLEOTIDE SEQUENCE</scope>
    <source>
        <strain evidence="6">CGMCC 1.14988</strain>
    </source>
</reference>
<dbReference type="InterPro" id="IPR003439">
    <property type="entry name" value="ABC_transporter-like_ATP-bd"/>
</dbReference>
<dbReference type="Proteomes" id="UP000650511">
    <property type="component" value="Unassembled WGS sequence"/>
</dbReference>
<keyword evidence="2" id="KW-0547">Nucleotide-binding</keyword>
<accession>A0A8J3ES83</accession>
<dbReference type="RefSeq" id="WP_130649078.1">
    <property type="nucleotide sequence ID" value="NZ_BMHA01000007.1"/>
</dbReference>
<reference evidence="6" key="2">
    <citation type="submission" date="2020-09" db="EMBL/GenBank/DDBJ databases">
        <authorList>
            <person name="Sun Q."/>
            <person name="Zhou Y."/>
        </authorList>
    </citation>
    <scope>NUCLEOTIDE SEQUENCE</scope>
    <source>
        <strain evidence="6">CGMCC 1.14988</strain>
    </source>
</reference>
<name>A0A8J3ES83_9ACTN</name>
<dbReference type="EC" id="7.6.2.9" evidence="4"/>
<feature type="domain" description="ABC transporter" evidence="5">
    <location>
        <begin position="2"/>
        <end position="232"/>
    </location>
</feature>
<dbReference type="InterPro" id="IPR027417">
    <property type="entry name" value="P-loop_NTPase"/>
</dbReference>
<dbReference type="PROSITE" id="PS50893">
    <property type="entry name" value="ABC_TRANSPORTER_2"/>
    <property type="match status" value="1"/>
</dbReference>
<proteinExistence type="predicted"/>
<dbReference type="OrthoDB" id="9802264at2"/>
<keyword evidence="7" id="KW-1185">Reference proteome</keyword>
<dbReference type="GO" id="GO:0016887">
    <property type="term" value="F:ATP hydrolysis activity"/>
    <property type="evidence" value="ECO:0007669"/>
    <property type="project" value="InterPro"/>
</dbReference>
<dbReference type="Pfam" id="PF00005">
    <property type="entry name" value="ABC_tran"/>
    <property type="match status" value="1"/>
</dbReference>
<dbReference type="PROSITE" id="PS00211">
    <property type="entry name" value="ABC_TRANSPORTER_1"/>
    <property type="match status" value="1"/>
</dbReference>
<keyword evidence="1" id="KW-0813">Transport</keyword>